<evidence type="ECO:0000256" key="1">
    <source>
        <dbReference type="SAM" id="MobiDB-lite"/>
    </source>
</evidence>
<name>A0A7S3N7X4_9SPIT</name>
<feature type="region of interest" description="Disordered" evidence="1">
    <location>
        <begin position="22"/>
        <end position="43"/>
    </location>
</feature>
<proteinExistence type="predicted"/>
<evidence type="ECO:0000256" key="2">
    <source>
        <dbReference type="SAM" id="SignalP"/>
    </source>
</evidence>
<feature type="chain" id="PRO_5031360171" evidence="2">
    <location>
        <begin position="19"/>
        <end position="105"/>
    </location>
</feature>
<gene>
    <name evidence="3" type="ORF">EHAR0213_LOCUS5276</name>
</gene>
<accession>A0A7S3N7X4</accession>
<feature type="signal peptide" evidence="2">
    <location>
        <begin position="1"/>
        <end position="18"/>
    </location>
</feature>
<dbReference type="EMBL" id="HBII01012373">
    <property type="protein sequence ID" value="CAE0346366.1"/>
    <property type="molecule type" value="Transcribed_RNA"/>
</dbReference>
<sequence>MNKLFIVVIALLLVSAMSFRVRQGGPGGKDGQDGQDGSNPPEGCPFDEETCKCAWGCILKYEPWAQEPKDETKRIQLKGEDMDLTPETMGCWKNKCGIEEPEHDE</sequence>
<reference evidence="3" key="1">
    <citation type="submission" date="2021-01" db="EMBL/GenBank/DDBJ databases">
        <authorList>
            <person name="Corre E."/>
            <person name="Pelletier E."/>
            <person name="Niang G."/>
            <person name="Scheremetjew M."/>
            <person name="Finn R."/>
            <person name="Kale V."/>
            <person name="Holt S."/>
            <person name="Cochrane G."/>
            <person name="Meng A."/>
            <person name="Brown T."/>
            <person name="Cohen L."/>
        </authorList>
    </citation>
    <scope>NUCLEOTIDE SEQUENCE</scope>
    <source>
        <strain evidence="3">FSP1.4</strain>
    </source>
</reference>
<evidence type="ECO:0000313" key="3">
    <source>
        <dbReference type="EMBL" id="CAE0346366.1"/>
    </source>
</evidence>
<dbReference type="AlphaFoldDB" id="A0A7S3N7X4"/>
<keyword evidence="2" id="KW-0732">Signal</keyword>
<organism evidence="3">
    <name type="scientific">Euplotes harpa</name>
    <dbReference type="NCBI Taxonomy" id="151035"/>
    <lineage>
        <taxon>Eukaryota</taxon>
        <taxon>Sar</taxon>
        <taxon>Alveolata</taxon>
        <taxon>Ciliophora</taxon>
        <taxon>Intramacronucleata</taxon>
        <taxon>Spirotrichea</taxon>
        <taxon>Hypotrichia</taxon>
        <taxon>Euplotida</taxon>
        <taxon>Euplotidae</taxon>
        <taxon>Euplotes</taxon>
    </lineage>
</organism>
<protein>
    <submittedName>
        <fullName evidence="3">Uncharacterized protein</fullName>
    </submittedName>
</protein>